<sequence>MHPEQNETAHPAPATPVEQALRTAARWIPRQSAYHFSDTTTMWEPDDREETHFIRGYD</sequence>
<proteinExistence type="predicted"/>
<keyword evidence="2" id="KW-1185">Reference proteome</keyword>
<reference evidence="2" key="1">
    <citation type="submission" date="2016-10" db="EMBL/GenBank/DDBJ databases">
        <authorList>
            <person name="Varghese N."/>
            <person name="Submissions S."/>
        </authorList>
    </citation>
    <scope>NUCLEOTIDE SEQUENCE [LARGE SCALE GENOMIC DNA]</scope>
    <source>
        <strain evidence="2">DSM 46732</strain>
    </source>
</reference>
<dbReference type="EMBL" id="FNJR01000003">
    <property type="protein sequence ID" value="SDP28959.1"/>
    <property type="molecule type" value="Genomic_DNA"/>
</dbReference>
<evidence type="ECO:0000313" key="1">
    <source>
        <dbReference type="EMBL" id="SDP28959.1"/>
    </source>
</evidence>
<evidence type="ECO:0000313" key="2">
    <source>
        <dbReference type="Proteomes" id="UP000199497"/>
    </source>
</evidence>
<protein>
    <submittedName>
        <fullName evidence="1">Uncharacterized protein</fullName>
    </submittedName>
</protein>
<gene>
    <name evidence="1" type="ORF">SAMN04487905_10368</name>
</gene>
<organism evidence="1 2">
    <name type="scientific">Actinopolyspora xinjiangensis</name>
    <dbReference type="NCBI Taxonomy" id="405564"/>
    <lineage>
        <taxon>Bacteria</taxon>
        <taxon>Bacillati</taxon>
        <taxon>Actinomycetota</taxon>
        <taxon>Actinomycetes</taxon>
        <taxon>Actinopolysporales</taxon>
        <taxon>Actinopolysporaceae</taxon>
        <taxon>Actinopolyspora</taxon>
    </lineage>
</organism>
<accession>A0A1H0RIC9</accession>
<dbReference type="Proteomes" id="UP000199497">
    <property type="component" value="Unassembled WGS sequence"/>
</dbReference>
<name>A0A1H0RIC9_9ACTN</name>
<dbReference type="AlphaFoldDB" id="A0A1H0RIC9"/>